<organism evidence="1 2">
    <name type="scientific">Blepharisma stoltei</name>
    <dbReference type="NCBI Taxonomy" id="1481888"/>
    <lineage>
        <taxon>Eukaryota</taxon>
        <taxon>Sar</taxon>
        <taxon>Alveolata</taxon>
        <taxon>Ciliophora</taxon>
        <taxon>Postciliodesmatophora</taxon>
        <taxon>Heterotrichea</taxon>
        <taxon>Heterotrichida</taxon>
        <taxon>Blepharismidae</taxon>
        <taxon>Blepharisma</taxon>
    </lineage>
</organism>
<name>A0AAU9J8S7_9CILI</name>
<reference evidence="1" key="1">
    <citation type="submission" date="2021-09" db="EMBL/GenBank/DDBJ databases">
        <authorList>
            <consortium name="AG Swart"/>
            <person name="Singh M."/>
            <person name="Singh A."/>
            <person name="Seah K."/>
            <person name="Emmerich C."/>
        </authorList>
    </citation>
    <scope>NUCLEOTIDE SEQUENCE</scope>
    <source>
        <strain evidence="1">ATCC30299</strain>
    </source>
</reference>
<evidence type="ECO:0000313" key="2">
    <source>
        <dbReference type="Proteomes" id="UP001162131"/>
    </source>
</evidence>
<accession>A0AAU9J8S7</accession>
<dbReference type="Proteomes" id="UP001162131">
    <property type="component" value="Unassembled WGS sequence"/>
</dbReference>
<comment type="caution">
    <text evidence="1">The sequence shown here is derived from an EMBL/GenBank/DDBJ whole genome shotgun (WGS) entry which is preliminary data.</text>
</comment>
<proteinExistence type="predicted"/>
<keyword evidence="2" id="KW-1185">Reference proteome</keyword>
<evidence type="ECO:0000313" key="1">
    <source>
        <dbReference type="EMBL" id="CAG9319983.1"/>
    </source>
</evidence>
<sequence>MNFFDPILIKIINILSKSYTSVSAILKNCNLLQQHWKYKAFFKFSFQSHKAIISQTFGPPLIMDGQFHTNRKKLPNFFSAIIKRFKSKRKQRPNSLKLSKKEQELYTLSKYTMLPETEDPTNESPNKNIKDLLYLGLIQEMTFYSSSFSVKEDAFESYREAFLNFPSNGKLILPHTRSANRPEKS</sequence>
<protein>
    <submittedName>
        <fullName evidence="1">Uncharacterized protein</fullName>
    </submittedName>
</protein>
<dbReference type="EMBL" id="CAJZBQ010000024">
    <property type="protein sequence ID" value="CAG9319983.1"/>
    <property type="molecule type" value="Genomic_DNA"/>
</dbReference>
<dbReference type="AlphaFoldDB" id="A0AAU9J8S7"/>
<gene>
    <name evidence="1" type="ORF">BSTOLATCC_MIC25225</name>
</gene>